<evidence type="ECO:0000313" key="9">
    <source>
        <dbReference type="Proteomes" id="UP001524642"/>
    </source>
</evidence>
<comment type="caution">
    <text evidence="8">The sequence shown here is derived from an EMBL/GenBank/DDBJ whole genome shotgun (WGS) entry which is preliminary data.</text>
</comment>
<evidence type="ECO:0000256" key="4">
    <source>
        <dbReference type="ARBA" id="ARBA00022989"/>
    </source>
</evidence>
<comment type="subcellular location">
    <subcellularLocation>
        <location evidence="1">Membrane</location>
        <topology evidence="1">Multi-pass membrane protein</topology>
    </subcellularLocation>
</comment>
<dbReference type="InterPro" id="IPR000620">
    <property type="entry name" value="EamA_dom"/>
</dbReference>
<feature type="transmembrane region" description="Helical" evidence="6">
    <location>
        <begin position="248"/>
        <end position="268"/>
    </location>
</feature>
<dbReference type="PANTHER" id="PTHR32322:SF2">
    <property type="entry name" value="EAMA DOMAIN-CONTAINING PROTEIN"/>
    <property type="match status" value="1"/>
</dbReference>
<evidence type="ECO:0000259" key="7">
    <source>
        <dbReference type="Pfam" id="PF00892"/>
    </source>
</evidence>
<evidence type="ECO:0000313" key="8">
    <source>
        <dbReference type="EMBL" id="MCR0981502.1"/>
    </source>
</evidence>
<dbReference type="Pfam" id="PF00892">
    <property type="entry name" value="EamA"/>
    <property type="match status" value="1"/>
</dbReference>
<dbReference type="RefSeq" id="WP_257715178.1">
    <property type="nucleotide sequence ID" value="NZ_JANJOU010000003.1"/>
</dbReference>
<feature type="transmembrane region" description="Helical" evidence="6">
    <location>
        <begin position="128"/>
        <end position="148"/>
    </location>
</feature>
<dbReference type="SUPFAM" id="SSF103481">
    <property type="entry name" value="Multidrug resistance efflux transporter EmrE"/>
    <property type="match status" value="2"/>
</dbReference>
<evidence type="ECO:0000256" key="1">
    <source>
        <dbReference type="ARBA" id="ARBA00004141"/>
    </source>
</evidence>
<keyword evidence="9" id="KW-1185">Reference proteome</keyword>
<feature type="domain" description="EamA" evidence="7">
    <location>
        <begin position="10"/>
        <end position="142"/>
    </location>
</feature>
<dbReference type="InterPro" id="IPR037185">
    <property type="entry name" value="EmrE-like"/>
</dbReference>
<feature type="transmembrane region" description="Helical" evidence="6">
    <location>
        <begin position="154"/>
        <end position="172"/>
    </location>
</feature>
<feature type="transmembrane region" description="Helical" evidence="6">
    <location>
        <begin position="45"/>
        <end position="64"/>
    </location>
</feature>
<organism evidence="8 9">
    <name type="scientific">Roseomonas populi</name>
    <dbReference type="NCBI Taxonomy" id="3121582"/>
    <lineage>
        <taxon>Bacteria</taxon>
        <taxon>Pseudomonadati</taxon>
        <taxon>Pseudomonadota</taxon>
        <taxon>Alphaproteobacteria</taxon>
        <taxon>Acetobacterales</taxon>
        <taxon>Roseomonadaceae</taxon>
        <taxon>Roseomonas</taxon>
    </lineage>
</organism>
<evidence type="ECO:0000256" key="5">
    <source>
        <dbReference type="ARBA" id="ARBA00023136"/>
    </source>
</evidence>
<feature type="transmembrane region" description="Helical" evidence="6">
    <location>
        <begin position="12"/>
        <end position="33"/>
    </location>
</feature>
<keyword evidence="5 6" id="KW-0472">Membrane</keyword>
<keyword evidence="3 6" id="KW-0812">Transmembrane</keyword>
<reference evidence="8 9" key="1">
    <citation type="submission" date="2022-06" db="EMBL/GenBank/DDBJ databases">
        <title>Roseomonas CN29.</title>
        <authorList>
            <person name="Cheng Y."/>
            <person name="He X."/>
        </authorList>
    </citation>
    <scope>NUCLEOTIDE SEQUENCE [LARGE SCALE GENOMIC DNA]</scope>
    <source>
        <strain evidence="8 9">CN29</strain>
    </source>
</reference>
<dbReference type="PANTHER" id="PTHR32322">
    <property type="entry name" value="INNER MEMBRANE TRANSPORTER"/>
    <property type="match status" value="1"/>
</dbReference>
<dbReference type="EMBL" id="JANJOU010000003">
    <property type="protein sequence ID" value="MCR0981502.1"/>
    <property type="molecule type" value="Genomic_DNA"/>
</dbReference>
<comment type="similarity">
    <text evidence="2">Belongs to the EamA transporter family.</text>
</comment>
<protein>
    <submittedName>
        <fullName evidence="8">DMT family transporter</fullName>
    </submittedName>
</protein>
<sequence>MTLAAPDRLRGLAWALVAVLVAATYPAITRMGVTQQAMTPLELATLRFLVAGAVLLPVFIPCALRLDRRGWAEAALLAFCQGTPLAALIAAGLVHAPAAHGAALTLGLMPAITLLLGLVAGRRPGRNAALGAVLIAAGAALLAVADAGDGGSALLGYGMFVLAAVMGGIYFVRLRASGFTAAQGAAFVAVLSGLGGLAALAVTGRLPHLAQVAPHALLVQAGFQGLLVGVLTMVALNRAIALLGPAPATVCLSLVPGVAAAIAVPLLGEVPSPEALTAIAAMVAGAVLSTLPSSPPVHGAGYRARLGACAPALRRIRLLLSWRRGMAAG</sequence>
<feature type="transmembrane region" description="Helical" evidence="6">
    <location>
        <begin position="76"/>
        <end position="96"/>
    </location>
</feature>
<keyword evidence="4 6" id="KW-1133">Transmembrane helix</keyword>
<evidence type="ECO:0000256" key="2">
    <source>
        <dbReference type="ARBA" id="ARBA00007362"/>
    </source>
</evidence>
<feature type="transmembrane region" description="Helical" evidence="6">
    <location>
        <begin position="102"/>
        <end position="121"/>
    </location>
</feature>
<accession>A0ABT1X072</accession>
<gene>
    <name evidence="8" type="ORF">NRP21_05520</name>
</gene>
<dbReference type="InterPro" id="IPR050638">
    <property type="entry name" value="AA-Vitamin_Transporters"/>
</dbReference>
<feature type="transmembrane region" description="Helical" evidence="6">
    <location>
        <begin position="184"/>
        <end position="204"/>
    </location>
</feature>
<dbReference type="Proteomes" id="UP001524642">
    <property type="component" value="Unassembled WGS sequence"/>
</dbReference>
<name>A0ABT1X072_9PROT</name>
<evidence type="ECO:0000256" key="3">
    <source>
        <dbReference type="ARBA" id="ARBA00022692"/>
    </source>
</evidence>
<feature type="transmembrane region" description="Helical" evidence="6">
    <location>
        <begin position="274"/>
        <end position="293"/>
    </location>
</feature>
<proteinExistence type="inferred from homology"/>
<evidence type="ECO:0000256" key="6">
    <source>
        <dbReference type="SAM" id="Phobius"/>
    </source>
</evidence>
<feature type="transmembrane region" description="Helical" evidence="6">
    <location>
        <begin position="216"/>
        <end position="236"/>
    </location>
</feature>